<evidence type="ECO:0000259" key="6">
    <source>
        <dbReference type="Pfam" id="PF01565"/>
    </source>
</evidence>
<comment type="cofactor">
    <cofactor evidence="1">
        <name>FAD</name>
        <dbReference type="ChEBI" id="CHEBI:57692"/>
    </cofactor>
</comment>
<dbReference type="InterPro" id="IPR016169">
    <property type="entry name" value="FAD-bd_PCMH_sub2"/>
</dbReference>
<keyword evidence="3" id="KW-0285">Flavoprotein</keyword>
<dbReference type="InterPro" id="IPR036318">
    <property type="entry name" value="FAD-bd_PCMH-like_sf"/>
</dbReference>
<dbReference type="InterPro" id="IPR050416">
    <property type="entry name" value="FAD-linked_Oxidoreductase"/>
</dbReference>
<comment type="similarity">
    <text evidence="2">Belongs to the oxygen-dependent FAD-linked oxidoreductase family.</text>
</comment>
<evidence type="ECO:0000256" key="3">
    <source>
        <dbReference type="ARBA" id="ARBA00022630"/>
    </source>
</evidence>
<dbReference type="GO" id="GO:0016491">
    <property type="term" value="F:oxidoreductase activity"/>
    <property type="evidence" value="ECO:0007669"/>
    <property type="project" value="UniProtKB-KW"/>
</dbReference>
<dbReference type="GO" id="GO:0050660">
    <property type="term" value="F:flavin adenine dinucleotide binding"/>
    <property type="evidence" value="ECO:0007669"/>
    <property type="project" value="InterPro"/>
</dbReference>
<evidence type="ECO:0000256" key="4">
    <source>
        <dbReference type="ARBA" id="ARBA00022827"/>
    </source>
</evidence>
<feature type="domain" description="FAD linked oxidase N-terminal" evidence="6">
    <location>
        <begin position="12"/>
        <end position="56"/>
    </location>
</feature>
<gene>
    <name evidence="7" type="ORF">OCU04_009989</name>
</gene>
<dbReference type="AlphaFoldDB" id="A0A9X0AEJ4"/>
<protein>
    <recommendedName>
        <fullName evidence="6">FAD linked oxidase N-terminal domain-containing protein</fullName>
    </recommendedName>
</protein>
<accession>A0A9X0AEJ4</accession>
<sequence>MLIAPSPTRDILICTGIGGITLGGGSGPLTGRYGLVIDSLLLARVVVAKGTVLNCSEENSDLSWAIREGGSNFRVVLDFTYHVHNQGEVFHGPLMYTPDKTKTIIRLVDSIQDITE</sequence>
<dbReference type="Proteomes" id="UP001152300">
    <property type="component" value="Unassembled WGS sequence"/>
</dbReference>
<dbReference type="InterPro" id="IPR006094">
    <property type="entry name" value="Oxid_FAD_bind_N"/>
</dbReference>
<dbReference type="PANTHER" id="PTHR42973">
    <property type="entry name" value="BINDING OXIDOREDUCTASE, PUTATIVE (AFU_ORTHOLOGUE AFUA_1G17690)-RELATED"/>
    <property type="match status" value="1"/>
</dbReference>
<evidence type="ECO:0000256" key="1">
    <source>
        <dbReference type="ARBA" id="ARBA00001974"/>
    </source>
</evidence>
<reference evidence="7" key="1">
    <citation type="submission" date="2022-11" db="EMBL/GenBank/DDBJ databases">
        <title>Genome Resource of Sclerotinia nivalis Strain SnTB1, a Plant Pathogen Isolated from American Ginseng.</title>
        <authorList>
            <person name="Fan S."/>
        </authorList>
    </citation>
    <scope>NUCLEOTIDE SEQUENCE</scope>
    <source>
        <strain evidence="7">SnTB1</strain>
    </source>
</reference>
<proteinExistence type="inferred from homology"/>
<keyword evidence="5" id="KW-0560">Oxidoreductase</keyword>
<evidence type="ECO:0000313" key="7">
    <source>
        <dbReference type="EMBL" id="KAJ8060909.1"/>
    </source>
</evidence>
<name>A0A9X0AEJ4_9HELO</name>
<dbReference type="Gene3D" id="3.30.465.10">
    <property type="match status" value="1"/>
</dbReference>
<dbReference type="SUPFAM" id="SSF56176">
    <property type="entry name" value="FAD-binding/transporter-associated domain-like"/>
    <property type="match status" value="1"/>
</dbReference>
<evidence type="ECO:0000256" key="5">
    <source>
        <dbReference type="ARBA" id="ARBA00023002"/>
    </source>
</evidence>
<evidence type="ECO:0000313" key="8">
    <source>
        <dbReference type="Proteomes" id="UP001152300"/>
    </source>
</evidence>
<dbReference type="OrthoDB" id="415825at2759"/>
<organism evidence="7 8">
    <name type="scientific">Sclerotinia nivalis</name>
    <dbReference type="NCBI Taxonomy" id="352851"/>
    <lineage>
        <taxon>Eukaryota</taxon>
        <taxon>Fungi</taxon>
        <taxon>Dikarya</taxon>
        <taxon>Ascomycota</taxon>
        <taxon>Pezizomycotina</taxon>
        <taxon>Leotiomycetes</taxon>
        <taxon>Helotiales</taxon>
        <taxon>Sclerotiniaceae</taxon>
        <taxon>Sclerotinia</taxon>
    </lineage>
</organism>
<evidence type="ECO:0000256" key="2">
    <source>
        <dbReference type="ARBA" id="ARBA00005466"/>
    </source>
</evidence>
<dbReference type="EMBL" id="JAPEIS010000012">
    <property type="protein sequence ID" value="KAJ8060909.1"/>
    <property type="molecule type" value="Genomic_DNA"/>
</dbReference>
<dbReference type="Pfam" id="PF01565">
    <property type="entry name" value="FAD_binding_4"/>
    <property type="match status" value="1"/>
</dbReference>
<keyword evidence="8" id="KW-1185">Reference proteome</keyword>
<comment type="caution">
    <text evidence="7">The sequence shown here is derived from an EMBL/GenBank/DDBJ whole genome shotgun (WGS) entry which is preliminary data.</text>
</comment>
<dbReference type="PANTHER" id="PTHR42973:SF39">
    <property type="entry name" value="FAD-BINDING PCMH-TYPE DOMAIN-CONTAINING PROTEIN"/>
    <property type="match status" value="1"/>
</dbReference>
<keyword evidence="4" id="KW-0274">FAD</keyword>